<dbReference type="EMBL" id="JANLCJ010000005">
    <property type="protein sequence ID" value="MCS5734927.1"/>
    <property type="molecule type" value="Genomic_DNA"/>
</dbReference>
<dbReference type="PANTHER" id="PTHR38480">
    <property type="entry name" value="SLR0254 PROTEIN"/>
    <property type="match status" value="1"/>
</dbReference>
<keyword evidence="9" id="KW-1185">Reference proteome</keyword>
<dbReference type="RefSeq" id="WP_259539839.1">
    <property type="nucleotide sequence ID" value="NZ_JANLCJ010000005.1"/>
</dbReference>
<feature type="compositionally biased region" description="Low complexity" evidence="5">
    <location>
        <begin position="9"/>
        <end position="26"/>
    </location>
</feature>
<keyword evidence="3 6" id="KW-1133">Transmembrane helix</keyword>
<proteinExistence type="predicted"/>
<feature type="domain" description="RDD" evidence="7">
    <location>
        <begin position="55"/>
        <end position="183"/>
    </location>
</feature>
<gene>
    <name evidence="8" type="ORF">N1032_14370</name>
</gene>
<evidence type="ECO:0000313" key="8">
    <source>
        <dbReference type="EMBL" id="MCS5734927.1"/>
    </source>
</evidence>
<evidence type="ECO:0000256" key="1">
    <source>
        <dbReference type="ARBA" id="ARBA00004141"/>
    </source>
</evidence>
<evidence type="ECO:0000256" key="2">
    <source>
        <dbReference type="ARBA" id="ARBA00022692"/>
    </source>
</evidence>
<keyword evidence="2 6" id="KW-0812">Transmembrane</keyword>
<organism evidence="8 9">
    <name type="scientific">Herbiconiux daphne</name>
    <dbReference type="NCBI Taxonomy" id="2970914"/>
    <lineage>
        <taxon>Bacteria</taxon>
        <taxon>Bacillati</taxon>
        <taxon>Actinomycetota</taxon>
        <taxon>Actinomycetes</taxon>
        <taxon>Micrococcales</taxon>
        <taxon>Microbacteriaceae</taxon>
        <taxon>Herbiconiux</taxon>
    </lineage>
</organism>
<reference evidence="8" key="1">
    <citation type="submission" date="2022-08" db="EMBL/GenBank/DDBJ databases">
        <authorList>
            <person name="Deng Y."/>
            <person name="Han X.-F."/>
            <person name="Zhang Y.-Q."/>
        </authorList>
    </citation>
    <scope>NUCLEOTIDE SEQUENCE</scope>
    <source>
        <strain evidence="8">CPCC 203386</strain>
    </source>
</reference>
<evidence type="ECO:0000259" key="7">
    <source>
        <dbReference type="Pfam" id="PF06271"/>
    </source>
</evidence>
<keyword evidence="4 6" id="KW-0472">Membrane</keyword>
<sequence length="306" mass="32383">MTQPFRVESGSTASAASSASPASTASPAGWAEASAVGDDELLTGEAVALDVRPAGFLLRSASGAIDFAVYVGGFILFVVGYLVVLADAGIDAALAQALFTATLVGCLVIAPIVVEVASRGRSLGKLAIGARIVRDDGGAISLRHAFIRGVTGFVEIYLTLGVLAFVTALLNGRSKRLGDLLAGTYSQHERVPHPLPFTVGVPPELLIWAQTADVAKLPDRLSRRVVAFLTQADRMTPATRERLALELAGEAAPFVSPLPNVHPHTFLLGVAAMRRDREYRALMLERDRLARVDPILRGLPNGFPDR</sequence>
<evidence type="ECO:0000256" key="6">
    <source>
        <dbReference type="SAM" id="Phobius"/>
    </source>
</evidence>
<feature type="transmembrane region" description="Helical" evidence="6">
    <location>
        <begin position="93"/>
        <end position="114"/>
    </location>
</feature>
<evidence type="ECO:0000313" key="9">
    <source>
        <dbReference type="Proteomes" id="UP001165586"/>
    </source>
</evidence>
<comment type="subcellular location">
    <subcellularLocation>
        <location evidence="1">Membrane</location>
        <topology evidence="1">Multi-pass membrane protein</topology>
    </subcellularLocation>
</comment>
<feature type="transmembrane region" description="Helical" evidence="6">
    <location>
        <begin position="145"/>
        <end position="170"/>
    </location>
</feature>
<feature type="transmembrane region" description="Helical" evidence="6">
    <location>
        <begin position="67"/>
        <end position="86"/>
    </location>
</feature>
<name>A0ABT2H4Q9_9MICO</name>
<dbReference type="PANTHER" id="PTHR38480:SF1">
    <property type="entry name" value="SLR0254 PROTEIN"/>
    <property type="match status" value="1"/>
</dbReference>
<evidence type="ECO:0000256" key="5">
    <source>
        <dbReference type="SAM" id="MobiDB-lite"/>
    </source>
</evidence>
<evidence type="ECO:0000256" key="3">
    <source>
        <dbReference type="ARBA" id="ARBA00022989"/>
    </source>
</evidence>
<comment type="caution">
    <text evidence="8">The sequence shown here is derived from an EMBL/GenBank/DDBJ whole genome shotgun (WGS) entry which is preliminary data.</text>
</comment>
<evidence type="ECO:0000256" key="4">
    <source>
        <dbReference type="ARBA" id="ARBA00023136"/>
    </source>
</evidence>
<dbReference type="Proteomes" id="UP001165586">
    <property type="component" value="Unassembled WGS sequence"/>
</dbReference>
<accession>A0ABT2H4Q9</accession>
<feature type="region of interest" description="Disordered" evidence="5">
    <location>
        <begin position="1"/>
        <end position="26"/>
    </location>
</feature>
<dbReference type="InterPro" id="IPR010432">
    <property type="entry name" value="RDD"/>
</dbReference>
<protein>
    <submittedName>
        <fullName evidence="8">RDD family protein</fullName>
    </submittedName>
</protein>
<dbReference type="Pfam" id="PF06271">
    <property type="entry name" value="RDD"/>
    <property type="match status" value="1"/>
</dbReference>